<name>A0ABR3JHJ4_9AGAR</name>
<keyword evidence="8" id="KW-1185">Reference proteome</keyword>
<evidence type="ECO:0000256" key="6">
    <source>
        <dbReference type="SAM" id="SignalP"/>
    </source>
</evidence>
<feature type="transmembrane region" description="Helical" evidence="5">
    <location>
        <begin position="94"/>
        <end position="115"/>
    </location>
</feature>
<accession>A0ABR3JHJ4</accession>
<comment type="subcellular location">
    <subcellularLocation>
        <location evidence="5">Endoplasmic reticulum membrane</location>
        <topology evidence="5">Multi-pass membrane protein</topology>
    </subcellularLocation>
    <subcellularLocation>
        <location evidence="1">Membrane</location>
        <topology evidence="1">Multi-pass membrane protein</topology>
    </subcellularLocation>
</comment>
<reference evidence="8" key="1">
    <citation type="submission" date="2024-06" db="EMBL/GenBank/DDBJ databases">
        <title>Multi-omics analyses provide insights into the biosynthesis of the anticancer antibiotic pleurotin in Hohenbuehelia grisea.</title>
        <authorList>
            <person name="Weaver J.A."/>
            <person name="Alberti F."/>
        </authorList>
    </citation>
    <scope>NUCLEOTIDE SEQUENCE [LARGE SCALE GENOMIC DNA]</scope>
    <source>
        <strain evidence="8">T-177</strain>
    </source>
</reference>
<dbReference type="Pfam" id="PF04140">
    <property type="entry name" value="ICMT"/>
    <property type="match status" value="1"/>
</dbReference>
<comment type="caution">
    <text evidence="7">The sequence shown here is derived from an EMBL/GenBank/DDBJ whole genome shotgun (WGS) entry which is preliminary data.</text>
</comment>
<keyword evidence="5" id="KW-0489">Methyltransferase</keyword>
<dbReference type="Gene3D" id="1.20.120.1630">
    <property type="match status" value="1"/>
</dbReference>
<feature type="transmembrane region" description="Helical" evidence="5">
    <location>
        <begin position="188"/>
        <end position="207"/>
    </location>
</feature>
<keyword evidence="5" id="KW-0949">S-adenosyl-L-methionine</keyword>
<gene>
    <name evidence="7" type="ORF">HGRIS_003831</name>
</gene>
<evidence type="ECO:0000313" key="8">
    <source>
        <dbReference type="Proteomes" id="UP001556367"/>
    </source>
</evidence>
<organism evidence="7 8">
    <name type="scientific">Hohenbuehelia grisea</name>
    <dbReference type="NCBI Taxonomy" id="104357"/>
    <lineage>
        <taxon>Eukaryota</taxon>
        <taxon>Fungi</taxon>
        <taxon>Dikarya</taxon>
        <taxon>Basidiomycota</taxon>
        <taxon>Agaricomycotina</taxon>
        <taxon>Agaricomycetes</taxon>
        <taxon>Agaricomycetidae</taxon>
        <taxon>Agaricales</taxon>
        <taxon>Pleurotineae</taxon>
        <taxon>Pleurotaceae</taxon>
        <taxon>Hohenbuehelia</taxon>
    </lineage>
</organism>
<comment type="catalytic activity">
    <reaction evidence="5">
        <text>[protein]-C-terminal S-[(2E,6E)-farnesyl]-L-cysteine + S-adenosyl-L-methionine = [protein]-C-terminal S-[(2E,6E)-farnesyl]-L-cysteine methyl ester + S-adenosyl-L-homocysteine</text>
        <dbReference type="Rhea" id="RHEA:21672"/>
        <dbReference type="Rhea" id="RHEA-COMP:12125"/>
        <dbReference type="Rhea" id="RHEA-COMP:12126"/>
        <dbReference type="ChEBI" id="CHEBI:57856"/>
        <dbReference type="ChEBI" id="CHEBI:59789"/>
        <dbReference type="ChEBI" id="CHEBI:90510"/>
        <dbReference type="ChEBI" id="CHEBI:90511"/>
        <dbReference type="EC" id="2.1.1.100"/>
    </reaction>
</comment>
<evidence type="ECO:0000256" key="4">
    <source>
        <dbReference type="ARBA" id="ARBA00023136"/>
    </source>
</evidence>
<comment type="caution">
    <text evidence="5">Lacks conserved residue(s) required for the propagation of feature annotation.</text>
</comment>
<dbReference type="PANTHER" id="PTHR12714:SF9">
    <property type="entry name" value="PROTEIN-S-ISOPRENYLCYSTEINE O-METHYLTRANSFERASE"/>
    <property type="match status" value="1"/>
</dbReference>
<keyword evidence="2 5" id="KW-0812">Transmembrane</keyword>
<feature type="transmembrane region" description="Helical" evidence="5">
    <location>
        <begin position="50"/>
        <end position="73"/>
    </location>
</feature>
<comment type="similarity">
    <text evidence="5">Belongs to the class VI-like SAM-binding methyltransferase superfamily. Isoprenylcysteine carboxyl methyltransferase family.</text>
</comment>
<evidence type="ECO:0000256" key="3">
    <source>
        <dbReference type="ARBA" id="ARBA00022989"/>
    </source>
</evidence>
<dbReference type="InterPro" id="IPR007269">
    <property type="entry name" value="ICMT_MeTrfase"/>
</dbReference>
<evidence type="ECO:0000256" key="2">
    <source>
        <dbReference type="ARBA" id="ARBA00022692"/>
    </source>
</evidence>
<evidence type="ECO:0000256" key="1">
    <source>
        <dbReference type="ARBA" id="ARBA00004141"/>
    </source>
</evidence>
<proteinExistence type="inferred from homology"/>
<keyword evidence="5" id="KW-0256">Endoplasmic reticulum</keyword>
<keyword evidence="6" id="KW-0732">Signal</keyword>
<protein>
    <recommendedName>
        <fullName evidence="5">Protein-S-isoprenylcysteine O-methyltransferase</fullName>
        <ecNumber evidence="5">2.1.1.100</ecNumber>
    </recommendedName>
</protein>
<dbReference type="PANTHER" id="PTHR12714">
    <property type="entry name" value="PROTEIN-S ISOPRENYLCYSTEINE O-METHYLTRANSFERASE"/>
    <property type="match status" value="1"/>
</dbReference>
<keyword evidence="3 5" id="KW-1133">Transmembrane helix</keyword>
<evidence type="ECO:0000313" key="7">
    <source>
        <dbReference type="EMBL" id="KAL0954898.1"/>
    </source>
</evidence>
<dbReference type="Proteomes" id="UP001556367">
    <property type="component" value="Unassembled WGS sequence"/>
</dbReference>
<dbReference type="EC" id="2.1.1.100" evidence="5"/>
<dbReference type="EMBL" id="JASNQZ010000007">
    <property type="protein sequence ID" value="KAL0954898.1"/>
    <property type="molecule type" value="Genomic_DNA"/>
</dbReference>
<keyword evidence="5" id="KW-0808">Transferase</keyword>
<keyword evidence="4 5" id="KW-0472">Membrane</keyword>
<evidence type="ECO:0000256" key="5">
    <source>
        <dbReference type="RuleBase" id="RU362022"/>
    </source>
</evidence>
<feature type="signal peptide" evidence="6">
    <location>
        <begin position="1"/>
        <end position="23"/>
    </location>
</feature>
<feature type="chain" id="PRO_5047326556" description="Protein-S-isoprenylcysteine O-methyltransferase" evidence="6">
    <location>
        <begin position="24"/>
        <end position="241"/>
    </location>
</feature>
<sequence>MPPSAALKSFAIFLSALCYFINSTPPLPPPKSNANVYTGNFFERFMRPIGVVTRTLTCTMFVVSFFFEVIRLLPTTVQAELPRGICASQSRDDGMPSVNSIFVAGCIACIVGAAARKWCYTTLGDLFTFEVTLKPCVDSTDILITSGPYAFVRHPSYIAAAANHLGVATMLLADGGWIRKCEVTSTPFGTVVLVWLGLLAWTVWSLMRRIKVEDRNLKMRFGRTWEQYAQKVPYKVIPGLY</sequence>